<evidence type="ECO:0008006" key="9">
    <source>
        <dbReference type="Google" id="ProtNLM"/>
    </source>
</evidence>
<dbReference type="PANTHER" id="PTHR39087">
    <property type="entry name" value="UPF0104 MEMBRANE PROTEIN MJ1595"/>
    <property type="match status" value="1"/>
</dbReference>
<name>A0A2I1DNX1_9PROT</name>
<accession>A0A2I1DNX1</accession>
<dbReference type="InterPro" id="IPR022791">
    <property type="entry name" value="L-PG_synthase/AglD"/>
</dbReference>
<feature type="transmembrane region" description="Helical" evidence="6">
    <location>
        <begin position="25"/>
        <end position="47"/>
    </location>
</feature>
<dbReference type="GO" id="GO:0005886">
    <property type="term" value="C:plasma membrane"/>
    <property type="evidence" value="ECO:0007669"/>
    <property type="project" value="UniProtKB-SubCell"/>
</dbReference>
<dbReference type="OrthoDB" id="594003at2"/>
<dbReference type="EMBL" id="MXAV01000010">
    <property type="protein sequence ID" value="PKY11577.1"/>
    <property type="molecule type" value="Genomic_DNA"/>
</dbReference>
<keyword evidence="4 6" id="KW-1133">Transmembrane helix</keyword>
<evidence type="ECO:0000256" key="1">
    <source>
        <dbReference type="ARBA" id="ARBA00004651"/>
    </source>
</evidence>
<dbReference type="InParanoid" id="A0A2I1DNX1"/>
<keyword evidence="3 6" id="KW-0812">Transmembrane</keyword>
<keyword evidence="5 6" id="KW-0472">Membrane</keyword>
<evidence type="ECO:0000313" key="8">
    <source>
        <dbReference type="Proteomes" id="UP000234329"/>
    </source>
</evidence>
<keyword evidence="2" id="KW-1003">Cell membrane</keyword>
<dbReference type="PANTHER" id="PTHR39087:SF2">
    <property type="entry name" value="UPF0104 MEMBRANE PROTEIN MJ1595"/>
    <property type="match status" value="1"/>
</dbReference>
<gene>
    <name evidence="7" type="ORF">B1757_03600</name>
</gene>
<evidence type="ECO:0000256" key="4">
    <source>
        <dbReference type="ARBA" id="ARBA00022989"/>
    </source>
</evidence>
<evidence type="ECO:0000256" key="5">
    <source>
        <dbReference type="ARBA" id="ARBA00023136"/>
    </source>
</evidence>
<dbReference type="Pfam" id="PF03706">
    <property type="entry name" value="LPG_synthase_TM"/>
    <property type="match status" value="1"/>
</dbReference>
<evidence type="ECO:0000256" key="3">
    <source>
        <dbReference type="ARBA" id="ARBA00022692"/>
    </source>
</evidence>
<organism evidence="7 8">
    <name type="scientific">Acidithiobacillus marinus</name>
    <dbReference type="NCBI Taxonomy" id="187490"/>
    <lineage>
        <taxon>Bacteria</taxon>
        <taxon>Pseudomonadati</taxon>
        <taxon>Pseudomonadota</taxon>
        <taxon>Acidithiobacillia</taxon>
        <taxon>Acidithiobacillales</taxon>
        <taxon>Acidithiobacillaceae</taxon>
        <taxon>Acidithiobacillus</taxon>
    </lineage>
</organism>
<feature type="transmembrane region" description="Helical" evidence="6">
    <location>
        <begin position="275"/>
        <end position="295"/>
    </location>
</feature>
<proteinExistence type="predicted"/>
<protein>
    <recommendedName>
        <fullName evidence="9">TIGR00374 family protein</fullName>
    </recommendedName>
</protein>
<dbReference type="RefSeq" id="WP_101537024.1">
    <property type="nucleotide sequence ID" value="NZ_MXAV01000010.1"/>
</dbReference>
<dbReference type="AlphaFoldDB" id="A0A2I1DNX1"/>
<dbReference type="NCBIfam" id="TIGR03476">
    <property type="entry name" value="HpnL"/>
    <property type="match status" value="1"/>
</dbReference>
<comment type="subcellular location">
    <subcellularLocation>
        <location evidence="1">Cell membrane</location>
        <topology evidence="1">Multi-pass membrane protein</topology>
    </subcellularLocation>
</comment>
<feature type="transmembrane region" description="Helical" evidence="6">
    <location>
        <begin position="145"/>
        <end position="166"/>
    </location>
</feature>
<dbReference type="Proteomes" id="UP000234329">
    <property type="component" value="Unassembled WGS sequence"/>
</dbReference>
<evidence type="ECO:0000313" key="7">
    <source>
        <dbReference type="EMBL" id="PKY11577.1"/>
    </source>
</evidence>
<evidence type="ECO:0000256" key="2">
    <source>
        <dbReference type="ARBA" id="ARBA00022475"/>
    </source>
</evidence>
<sequence>MAFILLSGVLGLALAVYLVLHAGLIGIMALLAVAGWSLLWLVPFHLLPLALDTLSWKWLLSSESRARFGLLLWVALVRESVNSLLPVARVGGELLGIRLLAQHGLSPYVAGASIMVEVTLTLLSQVLFTLLGIVVLMVALTNHLLVLEVLGVLFLSLPVLGVFYWLQKHKGLFCLLQLIGKKLLGGYDLLGNITDPTLLDAEIRTLYGRGWSLLVANFWQLSSFLAGTAEVWVTFQLLHHPIPFWAALLLESLGQALRSAAFLVPGGIGVQEGGFVLLGSFMGIGPDLALAYALARRLRELFLGIPVLLSWSISEGHYMRRRWLRIPSGEEGVS</sequence>
<comment type="caution">
    <text evidence="7">The sequence shown here is derived from an EMBL/GenBank/DDBJ whole genome shotgun (WGS) entry which is preliminary data.</text>
</comment>
<evidence type="ECO:0000256" key="6">
    <source>
        <dbReference type="SAM" id="Phobius"/>
    </source>
</evidence>
<reference evidence="7 8" key="1">
    <citation type="submission" date="2017-03" db="EMBL/GenBank/DDBJ databases">
        <title>Draft genime sequence of the acidophilic sulfur-oxidizing bacterium Acidithiobacillus sp. SH, isolated from seawater.</title>
        <authorList>
            <person name="Sharmin S."/>
            <person name="Tokuhisa M."/>
            <person name="Kanao T."/>
            <person name="Kamimura K."/>
        </authorList>
    </citation>
    <scope>NUCLEOTIDE SEQUENCE [LARGE SCALE GENOMIC DNA]</scope>
    <source>
        <strain evidence="7 8">SH</strain>
    </source>
</reference>
<keyword evidence="8" id="KW-1185">Reference proteome</keyword>
<feature type="transmembrane region" description="Helical" evidence="6">
    <location>
        <begin position="108"/>
        <end position="138"/>
    </location>
</feature>